<dbReference type="PANTHER" id="PTHR30535">
    <property type="entry name" value="VITAMIN B12-BINDING PROTEIN"/>
    <property type="match status" value="1"/>
</dbReference>
<dbReference type="Gene3D" id="3.40.50.1980">
    <property type="entry name" value="Nitrogenase molybdenum iron protein domain"/>
    <property type="match status" value="2"/>
</dbReference>
<protein>
    <submittedName>
        <fullName evidence="5">Vitamin B12 ABC transport system substrate-binding protein BtuF</fullName>
    </submittedName>
</protein>
<dbReference type="Proteomes" id="UP000053326">
    <property type="component" value="Unassembled WGS sequence"/>
</dbReference>
<dbReference type="PROSITE" id="PS50983">
    <property type="entry name" value="FE_B12_PBP"/>
    <property type="match status" value="1"/>
</dbReference>
<reference evidence="6" key="1">
    <citation type="journal article" date="2015" name="MBio">
        <title>Genome-Resolved Metagenomic Analysis Reveals Roles for Candidate Phyla and Other Microbial Community Members in Biogeochemical Transformations in Oil Reservoirs.</title>
        <authorList>
            <person name="Hu P."/>
            <person name="Tom L."/>
            <person name="Singh A."/>
            <person name="Thomas B.C."/>
            <person name="Baker B.J."/>
            <person name="Piceno Y.M."/>
            <person name="Andersen G.L."/>
            <person name="Banfield J.F."/>
        </authorList>
    </citation>
    <scope>NUCLEOTIDE SEQUENCE [LARGE SCALE GENOMIC DNA]</scope>
</reference>
<dbReference type="CDD" id="cd01144">
    <property type="entry name" value="BtuF"/>
    <property type="match status" value="1"/>
</dbReference>
<dbReference type="SUPFAM" id="SSF53807">
    <property type="entry name" value="Helical backbone' metal receptor"/>
    <property type="match status" value="1"/>
</dbReference>
<dbReference type="PROSITE" id="PS51257">
    <property type="entry name" value="PROKAR_LIPOPROTEIN"/>
    <property type="match status" value="1"/>
</dbReference>
<feature type="transmembrane region" description="Helical" evidence="3">
    <location>
        <begin position="6"/>
        <end position="26"/>
    </location>
</feature>
<dbReference type="PANTHER" id="PTHR30535:SF34">
    <property type="entry name" value="MOLYBDATE-BINDING PROTEIN MOLA"/>
    <property type="match status" value="1"/>
</dbReference>
<dbReference type="AlphaFoldDB" id="A0A101FGQ2"/>
<name>A0A101FGQ2_9THEO</name>
<keyword evidence="2" id="KW-0732">Signal</keyword>
<gene>
    <name evidence="5" type="ORF">XD66_0617</name>
</gene>
<organism evidence="5 6">
    <name type="scientific">Thermacetogenium phaeum</name>
    <dbReference type="NCBI Taxonomy" id="85874"/>
    <lineage>
        <taxon>Bacteria</taxon>
        <taxon>Bacillati</taxon>
        <taxon>Bacillota</taxon>
        <taxon>Clostridia</taxon>
        <taxon>Thermoanaerobacterales</taxon>
        <taxon>Thermoanaerobacteraceae</taxon>
        <taxon>Thermacetogenium</taxon>
    </lineage>
</organism>
<dbReference type="EMBL" id="LGFO01000058">
    <property type="protein sequence ID" value="KUK36672.1"/>
    <property type="molecule type" value="Genomic_DNA"/>
</dbReference>
<feature type="domain" description="Fe/B12 periplasmic-binding" evidence="4">
    <location>
        <begin position="62"/>
        <end position="313"/>
    </location>
</feature>
<evidence type="ECO:0000313" key="5">
    <source>
        <dbReference type="EMBL" id="KUK36672.1"/>
    </source>
</evidence>
<dbReference type="NCBIfam" id="NF038402">
    <property type="entry name" value="TroA_like"/>
    <property type="match status" value="1"/>
</dbReference>
<comment type="caution">
    <text evidence="5">The sequence shown here is derived from an EMBL/GenBank/DDBJ whole genome shotgun (WGS) entry which is preliminary data.</text>
</comment>
<dbReference type="InterPro" id="IPR050902">
    <property type="entry name" value="ABC_Transporter_SBP"/>
</dbReference>
<sequence length="315" mass="34552">MSLKRFSILMAAVFAVGCVLVLFGGCREKGSSGEGDVAAPAGKIVVRDDSGYELILDKPPQRIISLAPNNTEILFALGVGERVVGVTTYCDYPEEAKEKARIGDLQGNSEEIVALQPDLVVAKWTLNKNMVDKLRKLNIPVLCVEPESIEGVYRAIEMIALVTGTEEVGEKIIADMKKEIAEVQEKIAGIPEEQRVRVFIEVGTDPLFTAGNKTFVDELVRLAGGINVASEIDGYQMYSSESVIEKNPDVILAPDSYYVDVEQVINERPGWDQIKAVREGRVITKIDPNLINRPGPRSAQAVKLIAEAFYPDLFK</sequence>
<keyword evidence="3" id="KW-0472">Membrane</keyword>
<keyword evidence="3" id="KW-0812">Transmembrane</keyword>
<dbReference type="InterPro" id="IPR002491">
    <property type="entry name" value="ABC_transptr_periplasmic_BD"/>
</dbReference>
<dbReference type="Pfam" id="PF01497">
    <property type="entry name" value="Peripla_BP_2"/>
    <property type="match status" value="1"/>
</dbReference>
<proteinExistence type="inferred from homology"/>
<comment type="similarity">
    <text evidence="1">Belongs to the bacterial solute-binding protein 8 family.</text>
</comment>
<evidence type="ECO:0000256" key="1">
    <source>
        <dbReference type="ARBA" id="ARBA00008814"/>
    </source>
</evidence>
<keyword evidence="3" id="KW-1133">Transmembrane helix</keyword>
<evidence type="ECO:0000256" key="3">
    <source>
        <dbReference type="SAM" id="Phobius"/>
    </source>
</evidence>
<dbReference type="InterPro" id="IPR054828">
    <property type="entry name" value="Vit_B12_bind_prot"/>
</dbReference>
<evidence type="ECO:0000259" key="4">
    <source>
        <dbReference type="PROSITE" id="PS50983"/>
    </source>
</evidence>
<accession>A0A101FGQ2</accession>
<evidence type="ECO:0000256" key="2">
    <source>
        <dbReference type="ARBA" id="ARBA00022729"/>
    </source>
</evidence>
<evidence type="ECO:0000313" key="6">
    <source>
        <dbReference type="Proteomes" id="UP000053326"/>
    </source>
</evidence>